<evidence type="ECO:0000256" key="3">
    <source>
        <dbReference type="SAM" id="Phobius"/>
    </source>
</evidence>
<evidence type="ECO:0000256" key="2">
    <source>
        <dbReference type="ARBA" id="ARBA00023002"/>
    </source>
</evidence>
<dbReference type="InterPro" id="IPR036291">
    <property type="entry name" value="NAD(P)-bd_dom_sf"/>
</dbReference>
<keyword evidence="3" id="KW-0812">Transmembrane</keyword>
<feature type="transmembrane region" description="Helical" evidence="3">
    <location>
        <begin position="52"/>
        <end position="79"/>
    </location>
</feature>
<name>A0A840ITW1_9PSEU</name>
<sequence>MKAEFGTVDALFANAGVSGFAPFEATSEELFDQLMTVNAKGTYFTVQKLAPLLAVGSGVVLTTSVVNVVGLPMISVYAASKAALRSMTRSLARELLPNDIRVNAVSPGVIDTAILDKSMPSEEAAKTRSDMVVQVPMQRLGTPEEVARTVAFLAFDATYTTGAELAMDGGGSQI</sequence>
<dbReference type="PANTHER" id="PTHR24321">
    <property type="entry name" value="DEHYDROGENASES, SHORT CHAIN"/>
    <property type="match status" value="1"/>
</dbReference>
<dbReference type="PROSITE" id="PS00061">
    <property type="entry name" value="ADH_SHORT"/>
    <property type="match status" value="1"/>
</dbReference>
<dbReference type="EMBL" id="JACHMG010000001">
    <property type="protein sequence ID" value="MBB4684969.1"/>
    <property type="molecule type" value="Genomic_DNA"/>
</dbReference>
<gene>
    <name evidence="4" type="ORF">BJY18_002454</name>
</gene>
<dbReference type="InterPro" id="IPR002347">
    <property type="entry name" value="SDR_fam"/>
</dbReference>
<dbReference type="SUPFAM" id="SSF51735">
    <property type="entry name" value="NAD(P)-binding Rossmann-fold domains"/>
    <property type="match status" value="1"/>
</dbReference>
<dbReference type="InterPro" id="IPR020904">
    <property type="entry name" value="Sc_DH/Rdtase_CS"/>
</dbReference>
<reference evidence="4 5" key="1">
    <citation type="submission" date="2020-08" db="EMBL/GenBank/DDBJ databases">
        <title>Sequencing the genomes of 1000 actinobacteria strains.</title>
        <authorList>
            <person name="Klenk H.-P."/>
        </authorList>
    </citation>
    <scope>NUCLEOTIDE SEQUENCE [LARGE SCALE GENOMIC DNA]</scope>
    <source>
        <strain evidence="4 5">DSM 45859</strain>
    </source>
</reference>
<comment type="caution">
    <text evidence="4">The sequence shown here is derived from an EMBL/GenBank/DDBJ whole genome shotgun (WGS) entry which is preliminary data.</text>
</comment>
<dbReference type="RefSeq" id="WP_312873824.1">
    <property type="nucleotide sequence ID" value="NZ_JACHMG010000001.1"/>
</dbReference>
<dbReference type="Proteomes" id="UP000581769">
    <property type="component" value="Unassembled WGS sequence"/>
</dbReference>
<keyword evidence="3" id="KW-1133">Transmembrane helix</keyword>
<dbReference type="Gene3D" id="3.40.50.720">
    <property type="entry name" value="NAD(P)-binding Rossmann-like Domain"/>
    <property type="match status" value="1"/>
</dbReference>
<dbReference type="PRINTS" id="PR00080">
    <property type="entry name" value="SDRFAMILY"/>
</dbReference>
<evidence type="ECO:0000313" key="4">
    <source>
        <dbReference type="EMBL" id="MBB4684969.1"/>
    </source>
</evidence>
<protein>
    <submittedName>
        <fullName evidence="4">NAD(P)-dependent dehydrogenase (Short-subunit alcohol dehydrogenase family)</fullName>
    </submittedName>
</protein>
<dbReference type="CDD" id="cd05233">
    <property type="entry name" value="SDR_c"/>
    <property type="match status" value="1"/>
</dbReference>
<comment type="similarity">
    <text evidence="1">Belongs to the short-chain dehydrogenases/reductases (SDR) family.</text>
</comment>
<keyword evidence="5" id="KW-1185">Reference proteome</keyword>
<evidence type="ECO:0000256" key="1">
    <source>
        <dbReference type="ARBA" id="ARBA00006484"/>
    </source>
</evidence>
<dbReference type="GO" id="GO:0016491">
    <property type="term" value="F:oxidoreductase activity"/>
    <property type="evidence" value="ECO:0007669"/>
    <property type="project" value="UniProtKB-KW"/>
</dbReference>
<evidence type="ECO:0000313" key="5">
    <source>
        <dbReference type="Proteomes" id="UP000581769"/>
    </source>
</evidence>
<organism evidence="4 5">
    <name type="scientific">Amycolatopsis jiangsuensis</name>
    <dbReference type="NCBI Taxonomy" id="1181879"/>
    <lineage>
        <taxon>Bacteria</taxon>
        <taxon>Bacillati</taxon>
        <taxon>Actinomycetota</taxon>
        <taxon>Actinomycetes</taxon>
        <taxon>Pseudonocardiales</taxon>
        <taxon>Pseudonocardiaceae</taxon>
        <taxon>Amycolatopsis</taxon>
    </lineage>
</organism>
<dbReference type="PRINTS" id="PR00081">
    <property type="entry name" value="GDHRDH"/>
</dbReference>
<proteinExistence type="inferred from homology"/>
<dbReference type="PANTHER" id="PTHR24321:SF8">
    <property type="entry name" value="ESTRADIOL 17-BETA-DEHYDROGENASE 8-RELATED"/>
    <property type="match status" value="1"/>
</dbReference>
<accession>A0A840ITW1</accession>
<dbReference type="Pfam" id="PF13561">
    <property type="entry name" value="adh_short_C2"/>
    <property type="match status" value="1"/>
</dbReference>
<dbReference type="AlphaFoldDB" id="A0A840ITW1"/>
<keyword evidence="3" id="KW-0472">Membrane</keyword>
<keyword evidence="2" id="KW-0560">Oxidoreductase</keyword>